<reference evidence="4 5" key="1">
    <citation type="submission" date="2023-08" db="EMBL/GenBank/DDBJ databases">
        <authorList>
            <person name="Girao M."/>
            <person name="Carvalho M.F."/>
        </authorList>
    </citation>
    <scope>NUCLEOTIDE SEQUENCE [LARGE SCALE GENOMIC DNA]</scope>
    <source>
        <strain evidence="4 5">CT-R113</strain>
    </source>
</reference>
<keyword evidence="5" id="KW-1185">Reference proteome</keyword>
<dbReference type="Proteomes" id="UP001356095">
    <property type="component" value="Unassembled WGS sequence"/>
</dbReference>
<dbReference type="InterPro" id="IPR012291">
    <property type="entry name" value="CBM2_carb-bd_dom_sf"/>
</dbReference>
<feature type="domain" description="CBM2" evidence="3">
    <location>
        <begin position="122"/>
        <end position="219"/>
    </location>
</feature>
<sequence length="221" mass="23142">MGRHGWRNGTRRGAHRSEPTDAGALRRLGGLIESTVPKRVEPPRLLNVLVVSGVILGLILFGYSTTQIYLQFGGTPGVSETPDAQDGAQPTHDASPEPTGDGSAAGGDGRQGPQTQAGSEPTTVSYQVLESTSVGFTGHVTVTNTSRTRLDAWELALAFDSAEITDVSDADWEPIDDGILARQPGSRDGLEPGASATLTFEALGPPQSPVRCSLNGHVCEL</sequence>
<evidence type="ECO:0000313" key="4">
    <source>
        <dbReference type="EMBL" id="MEE2037768.1"/>
    </source>
</evidence>
<name>A0ABU7K6A1_9ACTN</name>
<comment type="caution">
    <text evidence="4">The sequence shown here is derived from an EMBL/GenBank/DDBJ whole genome shotgun (WGS) entry which is preliminary data.</text>
</comment>
<dbReference type="SUPFAM" id="SSF49384">
    <property type="entry name" value="Carbohydrate-binding domain"/>
    <property type="match status" value="1"/>
</dbReference>
<feature type="compositionally biased region" description="Polar residues" evidence="1">
    <location>
        <begin position="112"/>
        <end position="122"/>
    </location>
</feature>
<evidence type="ECO:0000256" key="2">
    <source>
        <dbReference type="SAM" id="Phobius"/>
    </source>
</evidence>
<feature type="region of interest" description="Disordered" evidence="1">
    <location>
        <begin position="1"/>
        <end position="22"/>
    </location>
</feature>
<protein>
    <submittedName>
        <fullName evidence="4">Cellulose binding domain-containing protein</fullName>
    </submittedName>
</protein>
<dbReference type="SMART" id="SM00637">
    <property type="entry name" value="CBD_II"/>
    <property type="match status" value="1"/>
</dbReference>
<dbReference type="Pfam" id="PF00553">
    <property type="entry name" value="CBM_2"/>
    <property type="match status" value="1"/>
</dbReference>
<evidence type="ECO:0000256" key="1">
    <source>
        <dbReference type="SAM" id="MobiDB-lite"/>
    </source>
</evidence>
<dbReference type="RefSeq" id="WP_330091564.1">
    <property type="nucleotide sequence ID" value="NZ_JAUZMY010000009.1"/>
</dbReference>
<evidence type="ECO:0000313" key="5">
    <source>
        <dbReference type="Proteomes" id="UP001356095"/>
    </source>
</evidence>
<dbReference type="InterPro" id="IPR001919">
    <property type="entry name" value="CBD2"/>
</dbReference>
<feature type="region of interest" description="Disordered" evidence="1">
    <location>
        <begin position="78"/>
        <end position="122"/>
    </location>
</feature>
<dbReference type="InterPro" id="IPR008965">
    <property type="entry name" value="CBM2/CBM3_carb-bd_dom_sf"/>
</dbReference>
<evidence type="ECO:0000259" key="3">
    <source>
        <dbReference type="SMART" id="SM00637"/>
    </source>
</evidence>
<dbReference type="EMBL" id="JAUZMY010000009">
    <property type="protein sequence ID" value="MEE2037768.1"/>
    <property type="molecule type" value="Genomic_DNA"/>
</dbReference>
<keyword evidence="2" id="KW-0472">Membrane</keyword>
<organism evidence="4 5">
    <name type="scientific">Nocardiopsis codii</name>
    <dbReference type="NCBI Taxonomy" id="3065942"/>
    <lineage>
        <taxon>Bacteria</taxon>
        <taxon>Bacillati</taxon>
        <taxon>Actinomycetota</taxon>
        <taxon>Actinomycetes</taxon>
        <taxon>Streptosporangiales</taxon>
        <taxon>Nocardiopsidaceae</taxon>
        <taxon>Nocardiopsis</taxon>
    </lineage>
</organism>
<feature type="transmembrane region" description="Helical" evidence="2">
    <location>
        <begin position="45"/>
        <end position="63"/>
    </location>
</feature>
<proteinExistence type="predicted"/>
<feature type="compositionally biased region" description="Basic residues" evidence="1">
    <location>
        <begin position="1"/>
        <end position="14"/>
    </location>
</feature>
<dbReference type="Gene3D" id="2.60.40.290">
    <property type="match status" value="1"/>
</dbReference>
<gene>
    <name evidence="4" type="ORF">Q8791_11100</name>
</gene>
<keyword evidence="2" id="KW-1133">Transmembrane helix</keyword>
<accession>A0ABU7K6A1</accession>
<keyword evidence="2" id="KW-0812">Transmembrane</keyword>